<organism evidence="1 2">
    <name type="scientific">Naganishia onofrii</name>
    <dbReference type="NCBI Taxonomy" id="1851511"/>
    <lineage>
        <taxon>Eukaryota</taxon>
        <taxon>Fungi</taxon>
        <taxon>Dikarya</taxon>
        <taxon>Basidiomycota</taxon>
        <taxon>Agaricomycotina</taxon>
        <taxon>Tremellomycetes</taxon>
        <taxon>Filobasidiales</taxon>
        <taxon>Filobasidiaceae</taxon>
        <taxon>Naganishia</taxon>
    </lineage>
</organism>
<sequence length="274" mass="31106">MNTSRSAMQLVSANMSLFRTSRQVQSQLCRRAVVSPLGQTRSYNPFQNLVPEFMRKKKDTTAVPVSIQRPEQQQTSILSAEQTPTEVAQAAPSATTDVATEDIFAQVEKLEEDLGLGQRRKRAKEHKYSTARFKISPRKLNMLGRQIAGQPVNEAILQMEFSEKRASERIKSTLVLARNHAVDKGMDDKKLVVSEAWVSKGINIKRIDIKGRARHGIKEHQQARMHVLLKEGKTRDELLEQKQKKLLTRVRNMGAGVVREDRVIINAPTSGWRW</sequence>
<dbReference type="Proteomes" id="UP001234202">
    <property type="component" value="Unassembled WGS sequence"/>
</dbReference>
<protein>
    <submittedName>
        <fullName evidence="1">Uncharacterized protein</fullName>
    </submittedName>
</protein>
<name>A0ACC2WWT1_9TREE</name>
<gene>
    <name evidence="1" type="ORF">QFC24_006883</name>
</gene>
<accession>A0ACC2WWT1</accession>
<comment type="caution">
    <text evidence="1">The sequence shown here is derived from an EMBL/GenBank/DDBJ whole genome shotgun (WGS) entry which is preliminary data.</text>
</comment>
<reference evidence="1" key="1">
    <citation type="submission" date="2023-04" db="EMBL/GenBank/DDBJ databases">
        <title>Draft Genome sequencing of Naganishia species isolated from polar environments using Oxford Nanopore Technology.</title>
        <authorList>
            <person name="Leo P."/>
            <person name="Venkateswaran K."/>
        </authorList>
    </citation>
    <scope>NUCLEOTIDE SEQUENCE</scope>
    <source>
        <strain evidence="1">DBVPG 5303</strain>
    </source>
</reference>
<proteinExistence type="predicted"/>
<dbReference type="EMBL" id="JASBWV010000041">
    <property type="protein sequence ID" value="KAJ9115775.1"/>
    <property type="molecule type" value="Genomic_DNA"/>
</dbReference>
<evidence type="ECO:0000313" key="1">
    <source>
        <dbReference type="EMBL" id="KAJ9115775.1"/>
    </source>
</evidence>
<evidence type="ECO:0000313" key="2">
    <source>
        <dbReference type="Proteomes" id="UP001234202"/>
    </source>
</evidence>
<keyword evidence="2" id="KW-1185">Reference proteome</keyword>